<dbReference type="InterPro" id="IPR050583">
    <property type="entry name" value="Mycobacterial_A85_antigen"/>
</dbReference>
<dbReference type="Gene3D" id="3.40.50.1820">
    <property type="entry name" value="alpha/beta hydrolase"/>
    <property type="match status" value="1"/>
</dbReference>
<dbReference type="OrthoDB" id="3670437at2"/>
<dbReference type="AlphaFoldDB" id="A0A387HSQ4"/>
<evidence type="ECO:0000313" key="3">
    <source>
        <dbReference type="Proteomes" id="UP000271554"/>
    </source>
</evidence>
<reference evidence="2 3" key="1">
    <citation type="submission" date="2018-10" db="EMBL/GenBank/DDBJ databases">
        <title>Relationship between Morphology and Antimicrobial Activity in Streptomyces.</title>
        <authorList>
            <person name="Kang H.J."/>
            <person name="Kim S.B."/>
        </authorList>
    </citation>
    <scope>NUCLEOTIDE SEQUENCE [LARGE SCALE GENOMIC DNA]</scope>
    <source>
        <strain evidence="2 3">BH38</strain>
    </source>
</reference>
<dbReference type="InterPro" id="IPR029058">
    <property type="entry name" value="AB_hydrolase_fold"/>
</dbReference>
<dbReference type="SUPFAM" id="SSF53474">
    <property type="entry name" value="alpha/beta-Hydrolases"/>
    <property type="match status" value="1"/>
</dbReference>
<keyword evidence="3" id="KW-1185">Reference proteome</keyword>
<dbReference type="Proteomes" id="UP000271554">
    <property type="component" value="Chromosome"/>
</dbReference>
<accession>A0A387HSQ4</accession>
<dbReference type="RefSeq" id="WP_120725917.1">
    <property type="nucleotide sequence ID" value="NZ_CP032698.1"/>
</dbReference>
<sequence>MTHPSHGAYQSRGHRRARRAKRWILGVVAVTVLGLIAWPVLNYFDVFSDKGDAISFGQDGGGGDKPGGDKGRAANSKVLMPTGPEAKFTVAGTVPENGTKIAVTTLEGKKSGFTGKVWVWVPPEYKDPKYAKSGFPVMVALPGGAGYPSNYWMGTDLKLEASISQWSKEGKSLPFILAMPILNPHPDTGGLYWDASDIPGQPKMGTWLTEDVPDLIKANFRTVKSRDGWAFMGSSTGGFAGLKSVLQKPGQFKAVIASGPDIVPDSRLWAGHDKEKAENNPNLLAQKLIAAKSPDVYLAFQVGTVGSDAQAKPKIEEFIAKYSKGPVKTKLSVIQGGGHNAKTYVPNMANGGLIQWISEHMQGPEPASEPAS</sequence>
<dbReference type="Pfam" id="PF00756">
    <property type="entry name" value="Esterase"/>
    <property type="match status" value="1"/>
</dbReference>
<dbReference type="PANTHER" id="PTHR48098:SF1">
    <property type="entry name" value="DIACYLGLYCEROL ACYLTRANSFERASE_MYCOLYLTRANSFERASE AG85A"/>
    <property type="match status" value="1"/>
</dbReference>
<gene>
    <name evidence="2" type="ORF">DWB77_06701</name>
</gene>
<dbReference type="GO" id="GO:0016747">
    <property type="term" value="F:acyltransferase activity, transferring groups other than amino-acyl groups"/>
    <property type="evidence" value="ECO:0007669"/>
    <property type="project" value="TreeGrafter"/>
</dbReference>
<dbReference type="EMBL" id="CP032698">
    <property type="protein sequence ID" value="AYG84487.1"/>
    <property type="molecule type" value="Genomic_DNA"/>
</dbReference>
<feature type="transmembrane region" description="Helical" evidence="1">
    <location>
        <begin position="23"/>
        <end position="41"/>
    </location>
</feature>
<evidence type="ECO:0008006" key="4">
    <source>
        <dbReference type="Google" id="ProtNLM"/>
    </source>
</evidence>
<dbReference type="PANTHER" id="PTHR48098">
    <property type="entry name" value="ENTEROCHELIN ESTERASE-RELATED"/>
    <property type="match status" value="1"/>
</dbReference>
<keyword evidence="1" id="KW-0472">Membrane</keyword>
<keyword evidence="1" id="KW-1133">Transmembrane helix</keyword>
<dbReference type="KEGG" id="shun:DWB77_06701"/>
<evidence type="ECO:0000256" key="1">
    <source>
        <dbReference type="SAM" id="Phobius"/>
    </source>
</evidence>
<organism evidence="2 3">
    <name type="scientific">Streptomyces hundungensis</name>
    <dbReference type="NCBI Taxonomy" id="1077946"/>
    <lineage>
        <taxon>Bacteria</taxon>
        <taxon>Bacillati</taxon>
        <taxon>Actinomycetota</taxon>
        <taxon>Actinomycetes</taxon>
        <taxon>Kitasatosporales</taxon>
        <taxon>Streptomycetaceae</taxon>
        <taxon>Streptomyces</taxon>
    </lineage>
</organism>
<dbReference type="InterPro" id="IPR000801">
    <property type="entry name" value="Esterase-like"/>
</dbReference>
<keyword evidence="1" id="KW-0812">Transmembrane</keyword>
<proteinExistence type="predicted"/>
<name>A0A387HSQ4_9ACTN</name>
<evidence type="ECO:0000313" key="2">
    <source>
        <dbReference type="EMBL" id="AYG84487.1"/>
    </source>
</evidence>
<protein>
    <recommendedName>
        <fullName evidence="4">Esterase</fullName>
    </recommendedName>
</protein>